<dbReference type="InterPro" id="IPR001099">
    <property type="entry name" value="Chalcone/stilbene_synt_N"/>
</dbReference>
<keyword evidence="6" id="KW-1185">Reference proteome</keyword>
<dbReference type="EMBL" id="JBJQOH010000004">
    <property type="protein sequence ID" value="KAL3688845.1"/>
    <property type="molecule type" value="Genomic_DNA"/>
</dbReference>
<dbReference type="Gene3D" id="3.40.47.10">
    <property type="match status" value="1"/>
</dbReference>
<accession>A0ABD3HBG9</accession>
<proteinExistence type="predicted"/>
<dbReference type="PANTHER" id="PTHR11877">
    <property type="entry name" value="HYDROXYMETHYLGLUTARYL-COA SYNTHASE"/>
    <property type="match status" value="1"/>
</dbReference>
<comment type="caution">
    <text evidence="5">The sequence shown here is derived from an EMBL/GenBank/DDBJ whole genome shotgun (WGS) entry which is preliminary data.</text>
</comment>
<keyword evidence="2" id="KW-0012">Acyltransferase</keyword>
<evidence type="ECO:0000256" key="3">
    <source>
        <dbReference type="SAM" id="MobiDB-lite"/>
    </source>
</evidence>
<sequence>MAATGYKHQSAAGPATFLAVRRPFRPLHIPRVTTKISSSLSPTPVIRLSSKRNSRSKDSRINKRYFPSTEEILKANPAMCMFKEPSLNVTQDIGVQEVPRLAERAVIEALAEWVQSNCLRY</sequence>
<dbReference type="InterPro" id="IPR011141">
    <property type="entry name" value="Polyketide_synthase_type-III"/>
</dbReference>
<dbReference type="GO" id="GO:0016746">
    <property type="term" value="F:acyltransferase activity"/>
    <property type="evidence" value="ECO:0007669"/>
    <property type="project" value="UniProtKB-KW"/>
</dbReference>
<dbReference type="Pfam" id="PF00195">
    <property type="entry name" value="Chal_sti_synt_N"/>
    <property type="match status" value="1"/>
</dbReference>
<evidence type="ECO:0000313" key="6">
    <source>
        <dbReference type="Proteomes" id="UP001633002"/>
    </source>
</evidence>
<evidence type="ECO:0000313" key="5">
    <source>
        <dbReference type="EMBL" id="KAL3688845.1"/>
    </source>
</evidence>
<feature type="domain" description="Chalcone/stilbene synthase N-terminal" evidence="4">
    <location>
        <begin position="7"/>
        <end position="115"/>
    </location>
</feature>
<gene>
    <name evidence="5" type="ORF">R1sor_015154</name>
</gene>
<organism evidence="5 6">
    <name type="scientific">Riccia sorocarpa</name>
    <dbReference type="NCBI Taxonomy" id="122646"/>
    <lineage>
        <taxon>Eukaryota</taxon>
        <taxon>Viridiplantae</taxon>
        <taxon>Streptophyta</taxon>
        <taxon>Embryophyta</taxon>
        <taxon>Marchantiophyta</taxon>
        <taxon>Marchantiopsida</taxon>
        <taxon>Marchantiidae</taxon>
        <taxon>Marchantiales</taxon>
        <taxon>Ricciaceae</taxon>
        <taxon>Riccia</taxon>
    </lineage>
</organism>
<keyword evidence="1" id="KW-0808">Transferase</keyword>
<evidence type="ECO:0000259" key="4">
    <source>
        <dbReference type="Pfam" id="PF00195"/>
    </source>
</evidence>
<dbReference type="Proteomes" id="UP001633002">
    <property type="component" value="Unassembled WGS sequence"/>
</dbReference>
<dbReference type="AlphaFoldDB" id="A0ABD3HBG9"/>
<evidence type="ECO:0000256" key="2">
    <source>
        <dbReference type="ARBA" id="ARBA00023315"/>
    </source>
</evidence>
<name>A0ABD3HBG9_9MARC</name>
<evidence type="ECO:0000256" key="1">
    <source>
        <dbReference type="ARBA" id="ARBA00022679"/>
    </source>
</evidence>
<reference evidence="5 6" key="1">
    <citation type="submission" date="2024-09" db="EMBL/GenBank/DDBJ databases">
        <title>Chromosome-scale assembly of Riccia sorocarpa.</title>
        <authorList>
            <person name="Paukszto L."/>
        </authorList>
    </citation>
    <scope>NUCLEOTIDE SEQUENCE [LARGE SCALE GENOMIC DNA]</scope>
    <source>
        <strain evidence="5">LP-2024</strain>
        <tissue evidence="5">Aerial parts of the thallus</tissue>
    </source>
</reference>
<dbReference type="SUPFAM" id="SSF53901">
    <property type="entry name" value="Thiolase-like"/>
    <property type="match status" value="1"/>
</dbReference>
<feature type="region of interest" description="Disordered" evidence="3">
    <location>
        <begin position="38"/>
        <end position="61"/>
    </location>
</feature>
<dbReference type="PANTHER" id="PTHR11877:SF14">
    <property type="entry name" value="CHALCONE SYNTHASE"/>
    <property type="match status" value="1"/>
</dbReference>
<dbReference type="InterPro" id="IPR016039">
    <property type="entry name" value="Thiolase-like"/>
</dbReference>
<protein>
    <recommendedName>
        <fullName evidence="4">Chalcone/stilbene synthase N-terminal domain-containing protein</fullName>
    </recommendedName>
</protein>